<comment type="caution">
    <text evidence="1">The sequence shown here is derived from an EMBL/GenBank/DDBJ whole genome shotgun (WGS) entry which is preliminary data.</text>
</comment>
<evidence type="ECO:0000313" key="1">
    <source>
        <dbReference type="EMBL" id="CAE6696800.1"/>
    </source>
</evidence>
<dbReference type="PANTHER" id="PTHR35271">
    <property type="entry name" value="ABC TRANSPORTER, SUBSTRATE-BINDING LIPOPROTEIN-RELATED"/>
    <property type="match status" value="1"/>
</dbReference>
<dbReference type="SUPFAM" id="SSF53822">
    <property type="entry name" value="Periplasmic binding protein-like I"/>
    <property type="match status" value="1"/>
</dbReference>
<accession>A0ABM8QH24</accession>
<dbReference type="Gene3D" id="3.40.50.2300">
    <property type="match status" value="2"/>
</dbReference>
<dbReference type="InterPro" id="IPR028082">
    <property type="entry name" value="Peripla_BP_I"/>
</dbReference>
<dbReference type="RefSeq" id="WP_213040370.1">
    <property type="nucleotide sequence ID" value="NZ_CAJNBJ010000001.1"/>
</dbReference>
<dbReference type="InterPro" id="IPR007487">
    <property type="entry name" value="ABC_transpt-TYRBP-like"/>
</dbReference>
<keyword evidence="2" id="KW-1185">Reference proteome</keyword>
<dbReference type="PANTHER" id="PTHR35271:SF1">
    <property type="entry name" value="ABC TRANSPORTER, SUBSTRATE-BINDING LIPOPROTEIN"/>
    <property type="match status" value="1"/>
</dbReference>
<dbReference type="EMBL" id="CAJNBJ010000001">
    <property type="protein sequence ID" value="CAE6696800.1"/>
    <property type="molecule type" value="Genomic_DNA"/>
</dbReference>
<reference evidence="1 2" key="1">
    <citation type="submission" date="2021-02" db="EMBL/GenBank/DDBJ databases">
        <authorList>
            <person name="Han P."/>
        </authorList>
    </citation>
    <scope>NUCLEOTIDE SEQUENCE [LARGE SCALE GENOMIC DNA]</scope>
    <source>
        <strain evidence="1">Candidatus Nitrospira sp. ZN2</strain>
    </source>
</reference>
<gene>
    <name evidence="1" type="ORF">NSPZN2_10497</name>
</gene>
<dbReference type="Pfam" id="PF04392">
    <property type="entry name" value="ABC_sub_bind"/>
    <property type="match status" value="1"/>
</dbReference>
<protein>
    <recommendedName>
        <fullName evidence="3">ABC transporter substrate-binding protein</fullName>
    </recommendedName>
</protein>
<evidence type="ECO:0008006" key="3">
    <source>
        <dbReference type="Google" id="ProtNLM"/>
    </source>
</evidence>
<name>A0ABM8QH24_9BACT</name>
<dbReference type="Proteomes" id="UP000675880">
    <property type="component" value="Unassembled WGS sequence"/>
</dbReference>
<organism evidence="1 2">
    <name type="scientific">Nitrospira defluvii</name>
    <dbReference type="NCBI Taxonomy" id="330214"/>
    <lineage>
        <taxon>Bacteria</taxon>
        <taxon>Pseudomonadati</taxon>
        <taxon>Nitrospirota</taxon>
        <taxon>Nitrospiria</taxon>
        <taxon>Nitrospirales</taxon>
        <taxon>Nitrospiraceae</taxon>
        <taxon>Nitrospira</taxon>
    </lineage>
</organism>
<proteinExistence type="predicted"/>
<sequence length="316" mass="33507">MRRLIHLITALGFALALSTLWLTASLDSACAESSRIVVLSGQDLKPYQDVLAGLQQSLTKQGINLPVEIRTAQSAPSIAGVLEDIKKNGARLVVTLGSAATQAAVRDVGQVPIIATMIVTADDINAASNATAVLLDFPLDLQMQWLHRIVPAANTVGVLFNPKENQTKVSHALRIAKENGLSLVTQAVDTPRALPDALENLSRHVDALWGISDSVVMTPQTAEPILLSTLRNKIPLAGLSASWVKAGALYALDRDYLDIGSQCGEIAGKILGGISASSLAPTFPRKVTYSVNLKTAGAMNLELPQDVVRGATHIFQ</sequence>
<evidence type="ECO:0000313" key="2">
    <source>
        <dbReference type="Proteomes" id="UP000675880"/>
    </source>
</evidence>